<evidence type="ECO:0000313" key="3">
    <source>
        <dbReference type="Proteomes" id="UP000327424"/>
    </source>
</evidence>
<dbReference type="SUPFAM" id="SSF54909">
    <property type="entry name" value="Dimeric alpha+beta barrel"/>
    <property type="match status" value="1"/>
</dbReference>
<keyword evidence="2" id="KW-0560">Oxidoreductase</keyword>
<evidence type="ECO:0000259" key="1">
    <source>
        <dbReference type="PROSITE" id="PS51725"/>
    </source>
</evidence>
<organism evidence="2 3">
    <name type="scientific">Moritella marina ATCC 15381</name>
    <dbReference type="NCBI Taxonomy" id="1202962"/>
    <lineage>
        <taxon>Bacteria</taxon>
        <taxon>Pseudomonadati</taxon>
        <taxon>Pseudomonadota</taxon>
        <taxon>Gammaproteobacteria</taxon>
        <taxon>Alteromonadales</taxon>
        <taxon>Moritellaceae</taxon>
        <taxon>Moritella</taxon>
    </lineage>
</organism>
<dbReference type="Gene3D" id="3.30.70.100">
    <property type="match status" value="1"/>
</dbReference>
<dbReference type="KEGG" id="mmaa:FR932_08785"/>
<gene>
    <name evidence="2" type="ORF">FR932_08785</name>
</gene>
<dbReference type="Proteomes" id="UP000327424">
    <property type="component" value="Chromosome"/>
</dbReference>
<keyword evidence="2" id="KW-0503">Monooxygenase</keyword>
<sequence>MGKVILSGYIDIPESELEIVTTALEKHIELTRNETGCLIFEVTQSHELPTRFTVYEEFTDKTAFESHQIRVKASEWGRVTGNVKRTYSIEEQNV</sequence>
<dbReference type="PROSITE" id="PS51725">
    <property type="entry name" value="ABM"/>
    <property type="match status" value="1"/>
</dbReference>
<accession>A0A5J6WKY6</accession>
<dbReference type="InterPro" id="IPR007138">
    <property type="entry name" value="ABM_dom"/>
</dbReference>
<name>A0A5J6WKY6_MORMI</name>
<proteinExistence type="predicted"/>
<dbReference type="Pfam" id="PF03992">
    <property type="entry name" value="ABM"/>
    <property type="match status" value="1"/>
</dbReference>
<dbReference type="OrthoDB" id="9812192at2"/>
<reference evidence="2 3" key="1">
    <citation type="submission" date="2019-09" db="EMBL/GenBank/DDBJ databases">
        <title>Hybrid Assembly of the complete Genome of the Deep-Sea Bacterium Moritella marina from long Nanopore and Illumina reads.</title>
        <authorList>
            <person name="Magin S."/>
            <person name="Georgoulis A."/>
            <person name="Papadimitriou K."/>
            <person name="Iliakis G."/>
            <person name="Vorgias C.E."/>
        </authorList>
    </citation>
    <scope>NUCLEOTIDE SEQUENCE [LARGE SCALE GENOMIC DNA]</scope>
    <source>
        <strain evidence="2 3">MP-1</strain>
    </source>
</reference>
<evidence type="ECO:0000313" key="2">
    <source>
        <dbReference type="EMBL" id="QFI37938.1"/>
    </source>
</evidence>
<protein>
    <submittedName>
        <fullName evidence="2">Antibiotic biosynthesis monooxygenase</fullName>
    </submittedName>
</protein>
<feature type="domain" description="ABM" evidence="1">
    <location>
        <begin position="4"/>
        <end position="94"/>
    </location>
</feature>
<keyword evidence="3" id="KW-1185">Reference proteome</keyword>
<dbReference type="GO" id="GO:0004497">
    <property type="term" value="F:monooxygenase activity"/>
    <property type="evidence" value="ECO:0007669"/>
    <property type="project" value="UniProtKB-KW"/>
</dbReference>
<dbReference type="InterPro" id="IPR011008">
    <property type="entry name" value="Dimeric_a/b-barrel"/>
</dbReference>
<dbReference type="RefSeq" id="WP_019441156.1">
    <property type="nucleotide sequence ID" value="NZ_ALOE01000013.1"/>
</dbReference>
<dbReference type="EMBL" id="CP044399">
    <property type="protein sequence ID" value="QFI37938.1"/>
    <property type="molecule type" value="Genomic_DNA"/>
</dbReference>
<dbReference type="AlphaFoldDB" id="A0A5J6WKY6"/>